<proteinExistence type="predicted"/>
<dbReference type="RefSeq" id="XP_002910979.1">
    <property type="nucleotide sequence ID" value="XM_002910933.1"/>
</dbReference>
<dbReference type="VEuPathDB" id="FungiDB:CC1G_15520"/>
<reference evidence="1 2" key="1">
    <citation type="journal article" date="2010" name="Proc. Natl. Acad. Sci. U.S.A.">
        <title>Insights into evolution of multicellular fungi from the assembled chromosomes of the mushroom Coprinopsis cinerea (Coprinus cinereus).</title>
        <authorList>
            <person name="Stajich J.E."/>
            <person name="Wilke S.K."/>
            <person name="Ahren D."/>
            <person name="Au C.H."/>
            <person name="Birren B.W."/>
            <person name="Borodovsky M."/>
            <person name="Burns C."/>
            <person name="Canback B."/>
            <person name="Casselton L.A."/>
            <person name="Cheng C.K."/>
            <person name="Deng J."/>
            <person name="Dietrich F.S."/>
            <person name="Fargo D.C."/>
            <person name="Farman M.L."/>
            <person name="Gathman A.C."/>
            <person name="Goldberg J."/>
            <person name="Guigo R."/>
            <person name="Hoegger P.J."/>
            <person name="Hooker J.B."/>
            <person name="Huggins A."/>
            <person name="James T.Y."/>
            <person name="Kamada T."/>
            <person name="Kilaru S."/>
            <person name="Kodira C."/>
            <person name="Kues U."/>
            <person name="Kupfer D."/>
            <person name="Kwan H.S."/>
            <person name="Lomsadze A."/>
            <person name="Li W."/>
            <person name="Lilly W.W."/>
            <person name="Ma L.J."/>
            <person name="Mackey A.J."/>
            <person name="Manning G."/>
            <person name="Martin F."/>
            <person name="Muraguchi H."/>
            <person name="Natvig D.O."/>
            <person name="Palmerini H."/>
            <person name="Ramesh M.A."/>
            <person name="Rehmeyer C.J."/>
            <person name="Roe B.A."/>
            <person name="Shenoy N."/>
            <person name="Stanke M."/>
            <person name="Ter-Hovhannisyan V."/>
            <person name="Tunlid A."/>
            <person name="Velagapudi R."/>
            <person name="Vision T.J."/>
            <person name="Zeng Q."/>
            <person name="Zolan M.E."/>
            <person name="Pukkila P.J."/>
        </authorList>
    </citation>
    <scope>NUCLEOTIDE SEQUENCE [LARGE SCALE GENOMIC DNA]</scope>
    <source>
        <strain evidence="2">Okayama-7 / 130 / ATCC MYA-4618 / FGSC 9003</strain>
    </source>
</reference>
<protein>
    <submittedName>
        <fullName evidence="1">Uncharacterized protein</fullName>
    </submittedName>
</protein>
<comment type="caution">
    <text evidence="1">The sequence shown here is derived from an EMBL/GenBank/DDBJ whole genome shotgun (WGS) entry which is preliminary data.</text>
</comment>
<dbReference type="HOGENOM" id="CLU_508995_0_0_1"/>
<name>D6RNA1_COPC7</name>
<gene>
    <name evidence="1" type="ORF">CC1G_15520</name>
</gene>
<keyword evidence="2" id="KW-1185">Reference proteome</keyword>
<sequence>MDFKYSPPGNSPELVTNMFTDLDNFDGATMQQFMYYLSSRLRGAGLAYAHQFAKLTIDQRAEFLRILFEEVTWVTTLFGFAAARFPTIKPGDTHRELTSLVAYLRFGDPMPILAACTANNEEVPDRLLAHFECNWWEPFDPTKNWDASNVSFIAKTFRHQRHFLLPLNKPPLPSNRLADLSTRQLAQCADSIAKCSEIVAKDIDLTAREISKAVNLFCRWKALCVKARLEEDRRRHAARVEGLSKHGLSRDVVADVLADVLACMPKPISFATLSEDEWISFHDFVAIRLQLAFTAFARDPTGRLWKSRQNQFTAEFLQALHFVGMSQMFPMGDYVNEFTAKLVEDWDVIFDEVEKGSRPDYSKAEGWLIDPLPFHEVMPLAWWKWNGIDLEEDTAAGHPPPKHLNGIQESLTAWRAYCTLLTSQGPSVSYTPDYTDSMADCLQGLASYRDGAADMLDSNSQSVIPTLQAAVNRISDICLYPLYLGWHHIGSRETTLARRKEYYRRREISGISERGNSVRSAPARLNTATLAAELPARWNTATSEAQFPALKTPHLQEDSSGSVTI</sequence>
<dbReference type="GeneID" id="9379008"/>
<dbReference type="Proteomes" id="UP000001861">
    <property type="component" value="Unassembled WGS sequence"/>
</dbReference>
<evidence type="ECO:0000313" key="2">
    <source>
        <dbReference type="Proteomes" id="UP000001861"/>
    </source>
</evidence>
<dbReference type="KEGG" id="cci:CC1G_15520"/>
<evidence type="ECO:0000313" key="1">
    <source>
        <dbReference type="EMBL" id="EFI27485.1"/>
    </source>
</evidence>
<dbReference type="EMBL" id="AACS02000006">
    <property type="protein sequence ID" value="EFI27485.1"/>
    <property type="molecule type" value="Genomic_DNA"/>
</dbReference>
<organism evidence="1 2">
    <name type="scientific">Coprinopsis cinerea (strain Okayama-7 / 130 / ATCC MYA-4618 / FGSC 9003)</name>
    <name type="common">Inky cap fungus</name>
    <name type="synonym">Hormographiella aspergillata</name>
    <dbReference type="NCBI Taxonomy" id="240176"/>
    <lineage>
        <taxon>Eukaryota</taxon>
        <taxon>Fungi</taxon>
        <taxon>Dikarya</taxon>
        <taxon>Basidiomycota</taxon>
        <taxon>Agaricomycotina</taxon>
        <taxon>Agaricomycetes</taxon>
        <taxon>Agaricomycetidae</taxon>
        <taxon>Agaricales</taxon>
        <taxon>Agaricineae</taxon>
        <taxon>Psathyrellaceae</taxon>
        <taxon>Coprinopsis</taxon>
    </lineage>
</organism>
<accession>D6RNA1</accession>
<dbReference type="AlphaFoldDB" id="D6RNA1"/>
<dbReference type="InParanoid" id="D6RNA1"/>